<feature type="non-terminal residue" evidence="6">
    <location>
        <position position="74"/>
    </location>
</feature>
<evidence type="ECO:0000256" key="4">
    <source>
        <dbReference type="SAM" id="MobiDB-lite"/>
    </source>
</evidence>
<keyword evidence="1 3" id="KW-0238">DNA-binding</keyword>
<reference evidence="6 7" key="1">
    <citation type="journal article" date="2015" name="Fungal Genet. Biol.">
        <title>Evolution of novel wood decay mechanisms in Agaricales revealed by the genome sequences of Fistulina hepatica and Cylindrobasidium torrendii.</title>
        <authorList>
            <person name="Floudas D."/>
            <person name="Held B.W."/>
            <person name="Riley R."/>
            <person name="Nagy L.G."/>
            <person name="Koehler G."/>
            <person name="Ransdell A.S."/>
            <person name="Younus H."/>
            <person name="Chow J."/>
            <person name="Chiniquy J."/>
            <person name="Lipzen A."/>
            <person name="Tritt A."/>
            <person name="Sun H."/>
            <person name="Haridas S."/>
            <person name="LaButti K."/>
            <person name="Ohm R.A."/>
            <person name="Kues U."/>
            <person name="Blanchette R.A."/>
            <person name="Grigoriev I.V."/>
            <person name="Minto R.E."/>
            <person name="Hibbett D.S."/>
        </authorList>
    </citation>
    <scope>NUCLEOTIDE SEQUENCE [LARGE SCALE GENOMIC DNA]</scope>
    <source>
        <strain evidence="6 7">FP15055 ss-10</strain>
    </source>
</reference>
<dbReference type="EMBL" id="KN880473">
    <property type="protein sequence ID" value="KIY70076.1"/>
    <property type="molecule type" value="Genomic_DNA"/>
</dbReference>
<protein>
    <submittedName>
        <fullName evidence="6">High mobility group box</fullName>
    </submittedName>
</protein>
<dbReference type="GO" id="GO:0030154">
    <property type="term" value="P:cell differentiation"/>
    <property type="evidence" value="ECO:0007669"/>
    <property type="project" value="TreeGrafter"/>
</dbReference>
<proteinExistence type="predicted"/>
<evidence type="ECO:0000313" key="6">
    <source>
        <dbReference type="EMBL" id="KIY70076.1"/>
    </source>
</evidence>
<dbReference type="Gene3D" id="1.10.30.10">
    <property type="entry name" value="High mobility group box domain"/>
    <property type="match status" value="1"/>
</dbReference>
<dbReference type="AlphaFoldDB" id="A0A0D7BKD2"/>
<evidence type="ECO:0000256" key="3">
    <source>
        <dbReference type="PROSITE-ProRule" id="PRU00267"/>
    </source>
</evidence>
<dbReference type="Pfam" id="PF00505">
    <property type="entry name" value="HMG_box"/>
    <property type="match status" value="1"/>
</dbReference>
<feature type="non-terminal residue" evidence="6">
    <location>
        <position position="1"/>
    </location>
</feature>
<feature type="compositionally biased region" description="Basic and acidic residues" evidence="4">
    <location>
        <begin position="48"/>
        <end position="64"/>
    </location>
</feature>
<dbReference type="GO" id="GO:0000122">
    <property type="term" value="P:negative regulation of transcription by RNA polymerase II"/>
    <property type="evidence" value="ECO:0007669"/>
    <property type="project" value="TreeGrafter"/>
</dbReference>
<accession>A0A0D7BKD2</accession>
<evidence type="ECO:0000259" key="5">
    <source>
        <dbReference type="PROSITE" id="PS50118"/>
    </source>
</evidence>
<dbReference type="InterPro" id="IPR050140">
    <property type="entry name" value="SRY-related_HMG-box_TF-like"/>
</dbReference>
<dbReference type="GO" id="GO:0001228">
    <property type="term" value="F:DNA-binding transcription activator activity, RNA polymerase II-specific"/>
    <property type="evidence" value="ECO:0007669"/>
    <property type="project" value="TreeGrafter"/>
</dbReference>
<dbReference type="PROSITE" id="PS50118">
    <property type="entry name" value="HMG_BOX_2"/>
    <property type="match status" value="1"/>
</dbReference>
<dbReference type="GO" id="GO:0005634">
    <property type="term" value="C:nucleus"/>
    <property type="evidence" value="ECO:0007669"/>
    <property type="project" value="UniProtKB-UniRule"/>
</dbReference>
<keyword evidence="7" id="KW-1185">Reference proteome</keyword>
<keyword evidence="3" id="KW-0539">Nucleus</keyword>
<gene>
    <name evidence="6" type="ORF">CYLTODRAFT_321458</name>
</gene>
<dbReference type="STRING" id="1314674.A0A0D7BKD2"/>
<dbReference type="PANTHER" id="PTHR10270">
    <property type="entry name" value="SOX TRANSCRIPTION FACTOR"/>
    <property type="match status" value="1"/>
</dbReference>
<dbReference type="SMART" id="SM00398">
    <property type="entry name" value="HMG"/>
    <property type="match status" value="1"/>
</dbReference>
<keyword evidence="2" id="KW-0804">Transcription</keyword>
<dbReference type="GO" id="GO:0000978">
    <property type="term" value="F:RNA polymerase II cis-regulatory region sequence-specific DNA binding"/>
    <property type="evidence" value="ECO:0007669"/>
    <property type="project" value="TreeGrafter"/>
</dbReference>
<dbReference type="PANTHER" id="PTHR10270:SF161">
    <property type="entry name" value="SEX-DETERMINING REGION Y PROTEIN"/>
    <property type="match status" value="1"/>
</dbReference>
<evidence type="ECO:0000256" key="1">
    <source>
        <dbReference type="ARBA" id="ARBA00023125"/>
    </source>
</evidence>
<dbReference type="InterPro" id="IPR036910">
    <property type="entry name" value="HMG_box_dom_sf"/>
</dbReference>
<evidence type="ECO:0000256" key="2">
    <source>
        <dbReference type="ARBA" id="ARBA00023163"/>
    </source>
</evidence>
<dbReference type="Proteomes" id="UP000054007">
    <property type="component" value="Unassembled WGS sequence"/>
</dbReference>
<name>A0A0D7BKD2_9AGAR</name>
<evidence type="ECO:0000313" key="7">
    <source>
        <dbReference type="Proteomes" id="UP000054007"/>
    </source>
</evidence>
<dbReference type="CDD" id="cd01389">
    <property type="entry name" value="HMG-box_ROX1-like"/>
    <property type="match status" value="1"/>
</dbReference>
<dbReference type="SUPFAM" id="SSF47095">
    <property type="entry name" value="HMG-box"/>
    <property type="match status" value="1"/>
</dbReference>
<dbReference type="InterPro" id="IPR009071">
    <property type="entry name" value="HMG_box_dom"/>
</dbReference>
<organism evidence="6 7">
    <name type="scientific">Cylindrobasidium torrendii FP15055 ss-10</name>
    <dbReference type="NCBI Taxonomy" id="1314674"/>
    <lineage>
        <taxon>Eukaryota</taxon>
        <taxon>Fungi</taxon>
        <taxon>Dikarya</taxon>
        <taxon>Basidiomycota</taxon>
        <taxon>Agaricomycotina</taxon>
        <taxon>Agaricomycetes</taxon>
        <taxon>Agaricomycetidae</taxon>
        <taxon>Agaricales</taxon>
        <taxon>Marasmiineae</taxon>
        <taxon>Physalacriaceae</taxon>
        <taxon>Cylindrobasidium</taxon>
    </lineage>
</organism>
<sequence>RPENAFILFRMNMCTQINATKPEGSKPNREADLSKTISKHWKELSPEEKQVWKDMAAEKKREHQQQYPNYKYRP</sequence>
<feature type="domain" description="HMG box" evidence="5">
    <location>
        <begin position="1"/>
        <end position="71"/>
    </location>
</feature>
<feature type="DNA-binding region" description="HMG box" evidence="3">
    <location>
        <begin position="1"/>
        <end position="71"/>
    </location>
</feature>
<feature type="region of interest" description="Disordered" evidence="4">
    <location>
        <begin position="48"/>
        <end position="74"/>
    </location>
</feature>
<dbReference type="OrthoDB" id="6247875at2759"/>